<feature type="region of interest" description="Disordered" evidence="2">
    <location>
        <begin position="281"/>
        <end position="328"/>
    </location>
</feature>
<organism evidence="3 4">
    <name type="scientific">Vicia faba</name>
    <name type="common">Broad bean</name>
    <name type="synonym">Faba vulgaris</name>
    <dbReference type="NCBI Taxonomy" id="3906"/>
    <lineage>
        <taxon>Eukaryota</taxon>
        <taxon>Viridiplantae</taxon>
        <taxon>Streptophyta</taxon>
        <taxon>Embryophyta</taxon>
        <taxon>Tracheophyta</taxon>
        <taxon>Spermatophyta</taxon>
        <taxon>Magnoliopsida</taxon>
        <taxon>eudicotyledons</taxon>
        <taxon>Gunneridae</taxon>
        <taxon>Pentapetalae</taxon>
        <taxon>rosids</taxon>
        <taxon>fabids</taxon>
        <taxon>Fabales</taxon>
        <taxon>Fabaceae</taxon>
        <taxon>Papilionoideae</taxon>
        <taxon>50 kb inversion clade</taxon>
        <taxon>NPAAA clade</taxon>
        <taxon>Hologalegina</taxon>
        <taxon>IRL clade</taxon>
        <taxon>Fabeae</taxon>
        <taxon>Vicia</taxon>
    </lineage>
</organism>
<dbReference type="PANTHER" id="PTHR33883">
    <property type="entry name" value="WPP DOMAIN-ASSOCIATED PROTEIN"/>
    <property type="match status" value="1"/>
</dbReference>
<feature type="compositionally biased region" description="Basic and acidic residues" evidence="2">
    <location>
        <begin position="125"/>
        <end position="135"/>
    </location>
</feature>
<accession>A0AAV0Z4T2</accession>
<evidence type="ECO:0008006" key="5">
    <source>
        <dbReference type="Google" id="ProtNLM"/>
    </source>
</evidence>
<protein>
    <recommendedName>
        <fullName evidence="5">WPP domain-associated protein</fullName>
    </recommendedName>
</protein>
<evidence type="ECO:0000256" key="1">
    <source>
        <dbReference type="SAM" id="Coils"/>
    </source>
</evidence>
<dbReference type="InterPro" id="IPR037490">
    <property type="entry name" value="WAP"/>
</dbReference>
<feature type="compositionally biased region" description="Basic and acidic residues" evidence="2">
    <location>
        <begin position="293"/>
        <end position="318"/>
    </location>
</feature>
<name>A0AAV0Z4T2_VICFA</name>
<dbReference type="EMBL" id="OX451735">
    <property type="protein sequence ID" value="CAI8593525.1"/>
    <property type="molecule type" value="Genomic_DNA"/>
</dbReference>
<keyword evidence="4" id="KW-1185">Reference proteome</keyword>
<feature type="compositionally biased region" description="Low complexity" evidence="2">
    <location>
        <begin position="283"/>
        <end position="292"/>
    </location>
</feature>
<feature type="coiled-coil region" evidence="1">
    <location>
        <begin position="84"/>
        <end position="111"/>
    </location>
</feature>
<dbReference type="AlphaFoldDB" id="A0AAV0Z4T2"/>
<reference evidence="3 4" key="1">
    <citation type="submission" date="2023-01" db="EMBL/GenBank/DDBJ databases">
        <authorList>
            <person name="Kreplak J."/>
        </authorList>
    </citation>
    <scope>NUCLEOTIDE SEQUENCE [LARGE SCALE GENOMIC DNA]</scope>
</reference>
<evidence type="ECO:0000313" key="3">
    <source>
        <dbReference type="EMBL" id="CAI8593525.1"/>
    </source>
</evidence>
<keyword evidence="1" id="KW-0175">Coiled coil</keyword>
<dbReference type="Proteomes" id="UP001157006">
    <property type="component" value="Chromosome 1S"/>
</dbReference>
<dbReference type="PANTHER" id="PTHR33883:SF7">
    <property type="entry name" value="OS04G0521600 PROTEIN"/>
    <property type="match status" value="1"/>
</dbReference>
<gene>
    <name evidence="3" type="ORF">VFH_I095800</name>
</gene>
<proteinExistence type="predicted"/>
<evidence type="ECO:0000313" key="4">
    <source>
        <dbReference type="Proteomes" id="UP001157006"/>
    </source>
</evidence>
<evidence type="ECO:0000256" key="2">
    <source>
        <dbReference type="SAM" id="MobiDB-lite"/>
    </source>
</evidence>
<feature type="region of interest" description="Disordered" evidence="2">
    <location>
        <begin position="112"/>
        <end position="135"/>
    </location>
</feature>
<sequence length="916" mass="107468">MDEIFGYMDGNFEVSLTDSTMMSIVHRAMNKAQEKMKTKTGVLERLNEISKFYELAVMQLEGCLTIVHTETDSSCLESNHKKLLDDLREIKDRLQGRLEESELIISEKDRELSQRLKKNQTTSENKGRSDGELGELRSSMDQQMLKFKQRLEPQLDMVENVVTQTHNVVVNDTKKIEEMGSDIDVLKQTMDLAFCKMQSALFSCEMRPKEMQWKLKIEKYIISILISSFMNEFQENIEVEARRNENRAHKCWQEHWSQMMNEFTRLKNELITMHDSFPDEYDSSALSSPTKSSSEEGTHEAFHKFPPKSEEKDHKEGELQEEEENEKKSLVAKIIKSHESIIRQKNEELNRIKNQKKASSSRKKKELSIVKEKIYILSERFDNLIKRNEIQGESLFNQKAIHHKETLPRKELSSQEDEIELEKLIQENVHKCYFKEMMNEKQGESLFNKKAIYLKETLPRKKLSSQKDDIELEKLIQENVHKCYLKERMNELNEKIETNKIKRRIREDTNFIVFFEERKKLSSQEDEVEFEKLIQENVHKCYLKERMNELNEKIETNKIKRRIREDTNFIVFFEAIKDVKSNHEFVLAKENLEDEIEGTIKEDICMLVVKKTIEELNKMVTNCKVENLIREQIDQIVFEETLEVFVNISNSHHRKNIKIQENFSTMVLNQVQKFQGHENLTIILLESLLGCFEAEENLMLSAHSEIKEHSKQLDLGSERGDLHEYELFEDLITGEEQTFSSLTSKVENGLQQLGLGKALLKELGASLGHSLRDSKSFHRQMFDNEQEQLKVPSFEPTTLVEFEVTVYQKLEMLTMRLEKMKCCVDSIIKIVDCLRRNELLYQKAFIRRCQNLQNAEAEVDLLGDQVDALLTLLERIYATLHQHAPALKQHFEVFKILELIKTELINGAFQATSVAT</sequence>
<feature type="coiled-coil region" evidence="1">
    <location>
        <begin position="335"/>
        <end position="362"/>
    </location>
</feature>